<dbReference type="EMBL" id="CAICTM010002597">
    <property type="protein sequence ID" value="CAB9529716.1"/>
    <property type="molecule type" value="Genomic_DNA"/>
</dbReference>
<dbReference type="Gene3D" id="3.40.50.300">
    <property type="entry name" value="P-loop containing nucleotide triphosphate hydrolases"/>
    <property type="match status" value="1"/>
</dbReference>
<dbReference type="Proteomes" id="UP001153069">
    <property type="component" value="Unassembled WGS sequence"/>
</dbReference>
<evidence type="ECO:0000313" key="4">
    <source>
        <dbReference type="Proteomes" id="UP001153069"/>
    </source>
</evidence>
<proteinExistence type="predicted"/>
<feature type="region of interest" description="Disordered" evidence="1">
    <location>
        <begin position="466"/>
        <end position="508"/>
    </location>
</feature>
<protein>
    <recommendedName>
        <fullName evidence="5">Sulfotransferase</fullName>
    </recommendedName>
</protein>
<dbReference type="GO" id="GO:0016020">
    <property type="term" value="C:membrane"/>
    <property type="evidence" value="ECO:0007669"/>
    <property type="project" value="InterPro"/>
</dbReference>
<keyword evidence="2" id="KW-1133">Transmembrane helix</keyword>
<keyword evidence="2" id="KW-0472">Membrane</keyword>
<accession>A0A9N8EYQ4</accession>
<dbReference type="AlphaFoldDB" id="A0A9N8EYQ4"/>
<comment type="caution">
    <text evidence="3">The sequence shown here is derived from an EMBL/GenBank/DDBJ whole genome shotgun (WGS) entry which is preliminary data.</text>
</comment>
<keyword evidence="4" id="KW-1185">Reference proteome</keyword>
<sequence>MRLVRRKRKRPQLQGRSNRNFLWICCVVVAIGVTLSLVSFIPVSSRFNPSDIWKKTGIELATSAKMVFHSTGMEANWGLTTAAQDWRNYDANRTIAFIHIGKAGGLTVRSSTGLVCRPMGVGKKKEIDGQIVKVVFNQSEEQVETCVNKRFYSNLTLPRQVKYYFHMHGHRPEELAKSTSFLVVLRHPVDRLISSYRYSHPANCRGKLRKGPFKPYGCHIEESSQTRGTADYQVHRRCWPSPGMEDFAQAVLSPYAEFNTSHLANETLQYQKESPKLCRRMAHRMARGLGPIHPNPHMLYNYEYYMNRTVLKYPDKEVFGIRTEHEWKDLGDLDVALGGAGVFKREGSAISHGSKSYFPSPVSTAAYQKMCCVLEREIFYYLKLLFKVKNLDDDVKQKGLEKVRTSCGIGSQSLDEWRTQCQARIEQDRPLWEVKTPPKQNRTAMQQNRRNRTVPELIHTDMFRPRDRTAPELRLRTQLQGKRLPQNATRPRRKRRPQGPDDGPTLYIFNETADPEGYKARLRQHMKTSGVQAYFTGDAPTREAKKAQLLDRLHKMGVHPDNLDGLKAASKRDQT</sequence>
<keyword evidence="2" id="KW-0812">Transmembrane</keyword>
<feature type="compositionally biased region" description="Basic and acidic residues" evidence="1">
    <location>
        <begin position="466"/>
        <end position="475"/>
    </location>
</feature>
<dbReference type="InterPro" id="IPR027417">
    <property type="entry name" value="P-loop_NTPase"/>
</dbReference>
<evidence type="ECO:0000313" key="3">
    <source>
        <dbReference type="EMBL" id="CAB9529716.1"/>
    </source>
</evidence>
<evidence type="ECO:0000256" key="1">
    <source>
        <dbReference type="SAM" id="MobiDB-lite"/>
    </source>
</evidence>
<name>A0A9N8EYQ4_9STRA</name>
<organism evidence="3 4">
    <name type="scientific">Seminavis robusta</name>
    <dbReference type="NCBI Taxonomy" id="568900"/>
    <lineage>
        <taxon>Eukaryota</taxon>
        <taxon>Sar</taxon>
        <taxon>Stramenopiles</taxon>
        <taxon>Ochrophyta</taxon>
        <taxon>Bacillariophyta</taxon>
        <taxon>Bacillariophyceae</taxon>
        <taxon>Bacillariophycidae</taxon>
        <taxon>Naviculales</taxon>
        <taxon>Naviculaceae</taxon>
        <taxon>Seminavis</taxon>
    </lineage>
</organism>
<feature type="transmembrane region" description="Helical" evidence="2">
    <location>
        <begin position="21"/>
        <end position="41"/>
    </location>
</feature>
<reference evidence="3" key="1">
    <citation type="submission" date="2020-06" db="EMBL/GenBank/DDBJ databases">
        <authorList>
            <consortium name="Plant Systems Biology data submission"/>
        </authorList>
    </citation>
    <scope>NUCLEOTIDE SEQUENCE</scope>
    <source>
        <strain evidence="3">D6</strain>
    </source>
</reference>
<dbReference type="InterPro" id="IPR005331">
    <property type="entry name" value="Sulfotransferase"/>
</dbReference>
<evidence type="ECO:0000256" key="2">
    <source>
        <dbReference type="SAM" id="Phobius"/>
    </source>
</evidence>
<dbReference type="GO" id="GO:0008146">
    <property type="term" value="F:sulfotransferase activity"/>
    <property type="evidence" value="ECO:0007669"/>
    <property type="project" value="InterPro"/>
</dbReference>
<gene>
    <name evidence="3" type="ORF">SEMRO_2599_G332250.1</name>
</gene>
<dbReference type="Pfam" id="PF03567">
    <property type="entry name" value="Sulfotransfer_2"/>
    <property type="match status" value="1"/>
</dbReference>
<evidence type="ECO:0008006" key="5">
    <source>
        <dbReference type="Google" id="ProtNLM"/>
    </source>
</evidence>